<organism evidence="4 5">
    <name type="scientific">Hirsutella minnesotensis 3608</name>
    <dbReference type="NCBI Taxonomy" id="1043627"/>
    <lineage>
        <taxon>Eukaryota</taxon>
        <taxon>Fungi</taxon>
        <taxon>Dikarya</taxon>
        <taxon>Ascomycota</taxon>
        <taxon>Pezizomycotina</taxon>
        <taxon>Sordariomycetes</taxon>
        <taxon>Hypocreomycetidae</taxon>
        <taxon>Hypocreales</taxon>
        <taxon>Ophiocordycipitaceae</taxon>
        <taxon>Hirsutella</taxon>
    </lineage>
</organism>
<keyword evidence="5" id="KW-1185">Reference proteome</keyword>
<sequence length="627" mass="66661">MARKQAVAGFLTLTVLCTGAAHSALVLPDDISPFVPACAQGCFLSFLAFNYGTRGHDGEVVPPLAWLCSTRGDYTVGEGAVQCLTAEKSVGSCSQEEGSGEFCLVAVMDEGTRGTDWVDAASAIYRAHQMCSGLPRAIRSTHAVITGSSRRPWSFLLSGEVAPCHSDSFPPPLNTHAKTRTALPPSRSTSRPLVASTTASTSSATRGSTLGSSAADTRFRPSATESWTATGVPIGVEEGGEDKKAESGGSLTARQKAGISVSIVGLASLAVGIIILFRLYRRRQDKRCRSDSTEALRMRDTWGYKFDKGGGGGGVGGSGGNSWLAQRACPQVRLVQASPPSPPRRSRPLPLAPLQIPDQCCAQAAAGPCDSMPEFEEDGRASSLSPEGQIWLLPSAVPQSTATYYVSDKHGNWVLGGPRRGSHVVEMGVANVVLLPAAQKAQRVHHPNSKSPLLGSQPSPTTPELRQRAMLQPLFSSHANPRIAPPSAPFPAALPGPRLVLGRARPRAASRPSVSEEEHLRPPVPPQAGQSPIYRIAAFRRQPTLAGGVSTDRRTKRWAHHHDRVSSASLPKPRFPITPYSPIPSTCSAVRLSRVHWQFGSVEAHALKEPFGVFTRTTCTIRSPGVM</sequence>
<name>A0A0F7ZG31_9HYPO</name>
<evidence type="ECO:0000256" key="1">
    <source>
        <dbReference type="SAM" id="MobiDB-lite"/>
    </source>
</evidence>
<keyword evidence="3" id="KW-0732">Signal</keyword>
<feature type="compositionally biased region" description="Low complexity" evidence="1">
    <location>
        <begin position="195"/>
        <end position="215"/>
    </location>
</feature>
<dbReference type="Proteomes" id="UP000054481">
    <property type="component" value="Unassembled WGS sequence"/>
</dbReference>
<feature type="signal peptide" evidence="3">
    <location>
        <begin position="1"/>
        <end position="23"/>
    </location>
</feature>
<dbReference type="EMBL" id="KQ030642">
    <property type="protein sequence ID" value="KJZ70181.1"/>
    <property type="molecule type" value="Genomic_DNA"/>
</dbReference>
<feature type="region of interest" description="Disordered" evidence="1">
    <location>
        <begin position="504"/>
        <end position="532"/>
    </location>
</feature>
<gene>
    <name evidence="4" type="ORF">HIM_10441</name>
</gene>
<feature type="region of interest" description="Disordered" evidence="1">
    <location>
        <begin position="440"/>
        <end position="464"/>
    </location>
</feature>
<feature type="chain" id="PRO_5002526170" evidence="3">
    <location>
        <begin position="24"/>
        <end position="627"/>
    </location>
</feature>
<feature type="region of interest" description="Disordered" evidence="1">
    <location>
        <begin position="545"/>
        <end position="570"/>
    </location>
</feature>
<accession>A0A0F7ZG31</accession>
<evidence type="ECO:0000256" key="3">
    <source>
        <dbReference type="SAM" id="SignalP"/>
    </source>
</evidence>
<feature type="region of interest" description="Disordered" evidence="1">
    <location>
        <begin position="168"/>
        <end position="252"/>
    </location>
</feature>
<dbReference type="AlphaFoldDB" id="A0A0F7ZG31"/>
<proteinExistence type="predicted"/>
<feature type="transmembrane region" description="Helical" evidence="2">
    <location>
        <begin position="257"/>
        <end position="280"/>
    </location>
</feature>
<dbReference type="OrthoDB" id="3946741at2759"/>
<evidence type="ECO:0000313" key="5">
    <source>
        <dbReference type="Proteomes" id="UP000054481"/>
    </source>
</evidence>
<protein>
    <submittedName>
        <fullName evidence="4">Uncharacterized protein</fullName>
    </submittedName>
</protein>
<keyword evidence="2" id="KW-1133">Transmembrane helix</keyword>
<reference evidence="4 5" key="1">
    <citation type="journal article" date="2014" name="Genome Biol. Evol.">
        <title>Comparative genomics and transcriptomics analyses reveal divergent lifestyle features of nematode endoparasitic fungus Hirsutella minnesotensis.</title>
        <authorList>
            <person name="Lai Y."/>
            <person name="Liu K."/>
            <person name="Zhang X."/>
            <person name="Zhang X."/>
            <person name="Li K."/>
            <person name="Wang N."/>
            <person name="Shu C."/>
            <person name="Wu Y."/>
            <person name="Wang C."/>
            <person name="Bushley K.E."/>
            <person name="Xiang M."/>
            <person name="Liu X."/>
        </authorList>
    </citation>
    <scope>NUCLEOTIDE SEQUENCE [LARGE SCALE GENOMIC DNA]</scope>
    <source>
        <strain evidence="4 5">3608</strain>
    </source>
</reference>
<evidence type="ECO:0000256" key="2">
    <source>
        <dbReference type="SAM" id="Phobius"/>
    </source>
</evidence>
<keyword evidence="2" id="KW-0812">Transmembrane</keyword>
<evidence type="ECO:0000313" key="4">
    <source>
        <dbReference type="EMBL" id="KJZ70181.1"/>
    </source>
</evidence>
<feature type="compositionally biased region" description="Polar residues" evidence="1">
    <location>
        <begin position="449"/>
        <end position="464"/>
    </location>
</feature>
<keyword evidence="2" id="KW-0472">Membrane</keyword>
<feature type="compositionally biased region" description="Basic residues" evidence="1">
    <location>
        <begin position="554"/>
        <end position="563"/>
    </location>
</feature>